<proteinExistence type="predicted"/>
<evidence type="ECO:0000256" key="1">
    <source>
        <dbReference type="SAM" id="MobiDB-lite"/>
    </source>
</evidence>
<feature type="compositionally biased region" description="Polar residues" evidence="1">
    <location>
        <begin position="167"/>
        <end position="183"/>
    </location>
</feature>
<feature type="compositionally biased region" description="Low complexity" evidence="1">
    <location>
        <begin position="106"/>
        <end position="116"/>
    </location>
</feature>
<name>A0A7J6LHR3_PERCH</name>
<evidence type="ECO:0000313" key="2">
    <source>
        <dbReference type="EMBL" id="KAF4658838.1"/>
    </source>
</evidence>
<feature type="region of interest" description="Disordered" evidence="1">
    <location>
        <begin position="78"/>
        <end position="133"/>
    </location>
</feature>
<dbReference type="OrthoDB" id="415822at2759"/>
<protein>
    <submittedName>
        <fullName evidence="2">Uncharacterized protein</fullName>
    </submittedName>
</protein>
<organism evidence="2 3">
    <name type="scientific">Perkinsus chesapeaki</name>
    <name type="common">Clam parasite</name>
    <name type="synonym">Perkinsus andrewsi</name>
    <dbReference type="NCBI Taxonomy" id="330153"/>
    <lineage>
        <taxon>Eukaryota</taxon>
        <taxon>Sar</taxon>
        <taxon>Alveolata</taxon>
        <taxon>Perkinsozoa</taxon>
        <taxon>Perkinsea</taxon>
        <taxon>Perkinsida</taxon>
        <taxon>Perkinsidae</taxon>
        <taxon>Perkinsus</taxon>
    </lineage>
</organism>
<feature type="region of interest" description="Disordered" evidence="1">
    <location>
        <begin position="155"/>
        <end position="183"/>
    </location>
</feature>
<gene>
    <name evidence="2" type="ORF">FOL47_007804</name>
</gene>
<dbReference type="AlphaFoldDB" id="A0A7J6LHR3"/>
<accession>A0A7J6LHR3</accession>
<sequence>MSPFSFPGRESTVYNAFYGVIKGQREGAKCTPPAGKSSFDPLRDEPRLGVRQLYGAYMTQKILKMIKNGQDERGACRSTYPVVKASPPRPMSGPARDECRPNTAPAQASQAQRSARNGPPTRRRSPALRTRPDPLIIHTFHDAICRHTLQPLTPPLVTSAHSKRPRPSTSHAVRSSRSGRLSS</sequence>
<reference evidence="2 3" key="1">
    <citation type="submission" date="2020-04" db="EMBL/GenBank/DDBJ databases">
        <title>Perkinsus chesapeaki whole genome sequence.</title>
        <authorList>
            <person name="Bogema D.R."/>
        </authorList>
    </citation>
    <scope>NUCLEOTIDE SEQUENCE [LARGE SCALE GENOMIC DNA]</scope>
    <source>
        <strain evidence="2">ATCC PRA-425</strain>
    </source>
</reference>
<dbReference type="EMBL" id="JAAPAO010000477">
    <property type="protein sequence ID" value="KAF4658838.1"/>
    <property type="molecule type" value="Genomic_DNA"/>
</dbReference>
<comment type="caution">
    <text evidence="2">The sequence shown here is derived from an EMBL/GenBank/DDBJ whole genome shotgun (WGS) entry which is preliminary data.</text>
</comment>
<keyword evidence="3" id="KW-1185">Reference proteome</keyword>
<dbReference type="Proteomes" id="UP000591131">
    <property type="component" value="Unassembled WGS sequence"/>
</dbReference>
<evidence type="ECO:0000313" key="3">
    <source>
        <dbReference type="Proteomes" id="UP000591131"/>
    </source>
</evidence>